<dbReference type="EMBL" id="FOAB01000003">
    <property type="protein sequence ID" value="SEL16776.1"/>
    <property type="molecule type" value="Genomic_DNA"/>
</dbReference>
<dbReference type="Gene3D" id="3.40.390.10">
    <property type="entry name" value="Collagenase (Catalytic Domain)"/>
    <property type="match status" value="1"/>
</dbReference>
<organism evidence="1 2">
    <name type="scientific">Aquimarina amphilecti</name>
    <dbReference type="NCBI Taxonomy" id="1038014"/>
    <lineage>
        <taxon>Bacteria</taxon>
        <taxon>Pseudomonadati</taxon>
        <taxon>Bacteroidota</taxon>
        <taxon>Flavobacteriia</taxon>
        <taxon>Flavobacteriales</taxon>
        <taxon>Flavobacteriaceae</taxon>
        <taxon>Aquimarina</taxon>
    </lineage>
</organism>
<dbReference type="GO" id="GO:0008237">
    <property type="term" value="F:metallopeptidase activity"/>
    <property type="evidence" value="ECO:0007669"/>
    <property type="project" value="InterPro"/>
</dbReference>
<gene>
    <name evidence="1" type="ORF">SAMN04487910_1916</name>
</gene>
<evidence type="ECO:0000313" key="2">
    <source>
        <dbReference type="Proteomes" id="UP000198521"/>
    </source>
</evidence>
<dbReference type="STRING" id="1038014.SAMN04487910_1916"/>
<dbReference type="InterPro" id="IPR024653">
    <property type="entry name" value="Peptidase_M10/M27/M57"/>
</dbReference>
<dbReference type="Proteomes" id="UP000198521">
    <property type="component" value="Unassembled WGS sequence"/>
</dbReference>
<dbReference type="InterPro" id="IPR024079">
    <property type="entry name" value="MetalloPept_cat_dom_sf"/>
</dbReference>
<name>A0A1H7MZM7_AQUAM</name>
<dbReference type="Pfam" id="PF12388">
    <property type="entry name" value="Peptidase_M57"/>
    <property type="match status" value="1"/>
</dbReference>
<sequence>MKNSFKNLFLLTLFFSILIGCSQEELTSDEELIIESSDFKELEITQDDILKIKKLEFNTTGLRLIEIITSKGIAEKYYIVEEDIRIAAHQVDKMIGAASISKQYNSNNIVDNDREITVRGVTQGSGAITNAQKNALLKAIENYNNVGIGLRFRLTFGTKDNSKDINAIQVFDPRNGAQADFPFGGNPGPEVRMFTGASGNNSLVLTHIWMHEIGHTLGLRHTDWNGRQSCPPELQGVEPVNPNGLPNVNGLNHIPGTPTGFDATSVMLACFSTSENGQFGTYDVVALKHLYPWVGLPIVRTRNPDPTICTNVFVQPDRYMLPVSPGADTYELTSNSSNLIVDRFVRPNQEILMIASQPGNYRLTLKVSNSFGSRSATIFVTANQCNDDGGGFGF</sequence>
<reference evidence="1 2" key="1">
    <citation type="submission" date="2016-10" db="EMBL/GenBank/DDBJ databases">
        <authorList>
            <person name="de Groot N.N."/>
        </authorList>
    </citation>
    <scope>NUCLEOTIDE SEQUENCE [LARGE SCALE GENOMIC DNA]</scope>
    <source>
        <strain evidence="1 2">DSM 25232</strain>
    </source>
</reference>
<proteinExistence type="predicted"/>
<accession>A0A1H7MZM7</accession>
<keyword evidence="2" id="KW-1185">Reference proteome</keyword>
<dbReference type="RefSeq" id="WP_091407802.1">
    <property type="nucleotide sequence ID" value="NZ_FOAB01000003.1"/>
</dbReference>
<dbReference type="SUPFAM" id="SSF55486">
    <property type="entry name" value="Metalloproteases ('zincins'), catalytic domain"/>
    <property type="match status" value="1"/>
</dbReference>
<dbReference type="OrthoDB" id="785995at2"/>
<dbReference type="PROSITE" id="PS51257">
    <property type="entry name" value="PROKAR_LIPOPROTEIN"/>
    <property type="match status" value="1"/>
</dbReference>
<evidence type="ECO:0000313" key="1">
    <source>
        <dbReference type="EMBL" id="SEL16776.1"/>
    </source>
</evidence>
<protein>
    <submittedName>
        <fullName evidence="1">Dual-action HEIGH metallo-peptidase</fullName>
    </submittedName>
</protein>
<dbReference type="AlphaFoldDB" id="A0A1H7MZM7"/>